<dbReference type="EMBL" id="BAABLN010000010">
    <property type="protein sequence ID" value="GAA4695181.1"/>
    <property type="molecule type" value="Genomic_DNA"/>
</dbReference>
<dbReference type="RefSeq" id="WP_345310847.1">
    <property type="nucleotide sequence ID" value="NZ_BAABLN010000010.1"/>
</dbReference>
<reference evidence="2" key="1">
    <citation type="journal article" date="2019" name="Int. J. Syst. Evol. Microbiol.">
        <title>The Global Catalogue of Microorganisms (GCM) 10K type strain sequencing project: providing services to taxonomists for standard genome sequencing and annotation.</title>
        <authorList>
            <consortium name="The Broad Institute Genomics Platform"/>
            <consortium name="The Broad Institute Genome Sequencing Center for Infectious Disease"/>
            <person name="Wu L."/>
            <person name="Ma J."/>
        </authorList>
    </citation>
    <scope>NUCLEOTIDE SEQUENCE [LARGE SCALE GENOMIC DNA]</scope>
    <source>
        <strain evidence="2">JCM 18958</strain>
    </source>
</reference>
<proteinExistence type="predicted"/>
<sequence>MTIHTGPNEDPKYPPYHPTLVAHRDAYKLARAHLTRDQEAITAILSHPIYTNDPDATARLILALTRHLADALTSLGMDNAADPVNLLDLALTEVDMVPFRTDLDAPGEDG</sequence>
<evidence type="ECO:0000313" key="2">
    <source>
        <dbReference type="Proteomes" id="UP001501446"/>
    </source>
</evidence>
<accession>A0ABP8WTB1</accession>
<comment type="caution">
    <text evidence="1">The sequence shown here is derived from an EMBL/GenBank/DDBJ whole genome shotgun (WGS) entry which is preliminary data.</text>
</comment>
<evidence type="ECO:0000313" key="1">
    <source>
        <dbReference type="EMBL" id="GAA4695181.1"/>
    </source>
</evidence>
<keyword evidence="2" id="KW-1185">Reference proteome</keyword>
<gene>
    <name evidence="1" type="ORF">GCM10025781_11090</name>
</gene>
<name>A0ABP8WTB1_9MICC</name>
<dbReference type="Proteomes" id="UP001501446">
    <property type="component" value="Unassembled WGS sequence"/>
</dbReference>
<protein>
    <submittedName>
        <fullName evidence="1">Uncharacterized protein</fullName>
    </submittedName>
</protein>
<organism evidence="1 2">
    <name type="scientific">Kocuria gwangalliensis</name>
    <dbReference type="NCBI Taxonomy" id="501592"/>
    <lineage>
        <taxon>Bacteria</taxon>
        <taxon>Bacillati</taxon>
        <taxon>Actinomycetota</taxon>
        <taxon>Actinomycetes</taxon>
        <taxon>Micrococcales</taxon>
        <taxon>Micrococcaceae</taxon>
        <taxon>Kocuria</taxon>
    </lineage>
</organism>